<organism evidence="1 2">
    <name type="scientific">Mesorhizobium denitrificans</name>
    <dbReference type="NCBI Taxonomy" id="2294114"/>
    <lineage>
        <taxon>Bacteria</taxon>
        <taxon>Pseudomonadati</taxon>
        <taxon>Pseudomonadota</taxon>
        <taxon>Alphaproteobacteria</taxon>
        <taxon>Hyphomicrobiales</taxon>
        <taxon>Phyllobacteriaceae</taxon>
        <taxon>Mesorhizobium</taxon>
    </lineage>
</organism>
<dbReference type="Proteomes" id="UP000262379">
    <property type="component" value="Unassembled WGS sequence"/>
</dbReference>
<keyword evidence="2" id="KW-1185">Reference proteome</keyword>
<name>A0A371XBI6_9HYPH</name>
<evidence type="ECO:0000313" key="2">
    <source>
        <dbReference type="Proteomes" id="UP000262379"/>
    </source>
</evidence>
<evidence type="ECO:0008006" key="3">
    <source>
        <dbReference type="Google" id="ProtNLM"/>
    </source>
</evidence>
<dbReference type="AlphaFoldDB" id="A0A371XBI6"/>
<accession>A0A371XBI6</accession>
<proteinExistence type="predicted"/>
<protein>
    <recommendedName>
        <fullName evidence="3">SCP2 domain-containing protein</fullName>
    </recommendedName>
</protein>
<comment type="caution">
    <text evidence="1">The sequence shown here is derived from an EMBL/GenBank/DDBJ whole genome shotgun (WGS) entry which is preliminary data.</text>
</comment>
<evidence type="ECO:0000313" key="1">
    <source>
        <dbReference type="EMBL" id="RFC66603.1"/>
    </source>
</evidence>
<sequence>MDLEWLERWARIVNNDRILPVTGRFFTGRFVLGIDEIEYLIVVAGGKIQRIAEGLSPSDMGYDFALKAPASAWSKFSQPVPPPMFNDIWAMAHPLHKQLSIEGNTLPFWQHLKTLSRMLALMRQV</sequence>
<gene>
    <name evidence="1" type="ORF">DY251_15225</name>
</gene>
<reference evidence="2" key="1">
    <citation type="submission" date="2018-08" db="EMBL/GenBank/DDBJ databases">
        <authorList>
            <person name="Im W.T."/>
        </authorList>
    </citation>
    <scope>NUCLEOTIDE SEQUENCE [LARGE SCALE GENOMIC DNA]</scope>
    <source>
        <strain evidence="2">LA-28</strain>
    </source>
</reference>
<dbReference type="EMBL" id="QURN01000012">
    <property type="protein sequence ID" value="RFC66603.1"/>
    <property type="molecule type" value="Genomic_DNA"/>
</dbReference>